<dbReference type="AlphaFoldDB" id="A0A4Z2HNH6"/>
<sequence length="162" mass="17355">MGGKPVGKRSWQKVGPGEARRAELTDPVKRLRSLDPTAAHAETGAGGPRQPLALLQDEDRSRDVIRRALDLVRGQSQELRSAVRVLQRQLGAAGVIPVGAASHHASHKIGHGRFHPREHDGPPAAAAAARRRAGSRRCDCASLSPPPPLHELTRTGDAVSRR</sequence>
<feature type="compositionally biased region" description="Basic and acidic residues" evidence="1">
    <location>
        <begin position="151"/>
        <end position="162"/>
    </location>
</feature>
<evidence type="ECO:0000313" key="3">
    <source>
        <dbReference type="Proteomes" id="UP000314294"/>
    </source>
</evidence>
<feature type="region of interest" description="Disordered" evidence="1">
    <location>
        <begin position="101"/>
        <end position="162"/>
    </location>
</feature>
<protein>
    <submittedName>
        <fullName evidence="2">Uncharacterized protein</fullName>
    </submittedName>
</protein>
<feature type="compositionally biased region" description="Basic residues" evidence="1">
    <location>
        <begin position="104"/>
        <end position="114"/>
    </location>
</feature>
<accession>A0A4Z2HNH6</accession>
<reference evidence="2 3" key="1">
    <citation type="submission" date="2019-03" db="EMBL/GenBank/DDBJ databases">
        <title>First draft genome of Liparis tanakae, snailfish: a comprehensive survey of snailfish specific genes.</title>
        <authorList>
            <person name="Kim W."/>
            <person name="Song I."/>
            <person name="Jeong J.-H."/>
            <person name="Kim D."/>
            <person name="Kim S."/>
            <person name="Ryu S."/>
            <person name="Song J.Y."/>
            <person name="Lee S.K."/>
        </authorList>
    </citation>
    <scope>NUCLEOTIDE SEQUENCE [LARGE SCALE GENOMIC DNA]</scope>
    <source>
        <tissue evidence="2">Muscle</tissue>
    </source>
</reference>
<comment type="caution">
    <text evidence="2">The sequence shown here is derived from an EMBL/GenBank/DDBJ whole genome shotgun (WGS) entry which is preliminary data.</text>
</comment>
<organism evidence="2 3">
    <name type="scientific">Liparis tanakae</name>
    <name type="common">Tanaka's snailfish</name>
    <dbReference type="NCBI Taxonomy" id="230148"/>
    <lineage>
        <taxon>Eukaryota</taxon>
        <taxon>Metazoa</taxon>
        <taxon>Chordata</taxon>
        <taxon>Craniata</taxon>
        <taxon>Vertebrata</taxon>
        <taxon>Euteleostomi</taxon>
        <taxon>Actinopterygii</taxon>
        <taxon>Neopterygii</taxon>
        <taxon>Teleostei</taxon>
        <taxon>Neoteleostei</taxon>
        <taxon>Acanthomorphata</taxon>
        <taxon>Eupercaria</taxon>
        <taxon>Perciformes</taxon>
        <taxon>Cottioidei</taxon>
        <taxon>Cottales</taxon>
        <taxon>Liparidae</taxon>
        <taxon>Liparis</taxon>
    </lineage>
</organism>
<proteinExistence type="predicted"/>
<feature type="compositionally biased region" description="Basic and acidic residues" evidence="1">
    <location>
        <begin position="18"/>
        <end position="33"/>
    </location>
</feature>
<dbReference type="EMBL" id="SRLO01000204">
    <property type="protein sequence ID" value="TNN67389.1"/>
    <property type="molecule type" value="Genomic_DNA"/>
</dbReference>
<feature type="compositionally biased region" description="Basic residues" evidence="1">
    <location>
        <begin position="1"/>
        <end position="11"/>
    </location>
</feature>
<dbReference type="Proteomes" id="UP000314294">
    <property type="component" value="Unassembled WGS sequence"/>
</dbReference>
<name>A0A4Z2HNH6_9TELE</name>
<evidence type="ECO:0000313" key="2">
    <source>
        <dbReference type="EMBL" id="TNN67389.1"/>
    </source>
</evidence>
<evidence type="ECO:0000256" key="1">
    <source>
        <dbReference type="SAM" id="MobiDB-lite"/>
    </source>
</evidence>
<keyword evidence="3" id="KW-1185">Reference proteome</keyword>
<gene>
    <name evidence="2" type="ORF">EYF80_022334</name>
</gene>
<feature type="region of interest" description="Disordered" evidence="1">
    <location>
        <begin position="1"/>
        <end position="59"/>
    </location>
</feature>